<dbReference type="PANTHER" id="PTHR30313">
    <property type="entry name" value="DNA PRIMASE"/>
    <property type="match status" value="1"/>
</dbReference>
<name>A0ABX8EFD7_9ACTN</name>
<dbReference type="InterPro" id="IPR006171">
    <property type="entry name" value="TOPRIM_dom"/>
</dbReference>
<protein>
    <submittedName>
        <fullName evidence="3">DNA primase</fullName>
        <ecNumber evidence="3">2.7.7.-</ecNumber>
    </submittedName>
</protein>
<evidence type="ECO:0000313" key="4">
    <source>
        <dbReference type="Proteomes" id="UP000679307"/>
    </source>
</evidence>
<dbReference type="RefSeq" id="WP_214058693.1">
    <property type="nucleotide sequence ID" value="NZ_BAAAHS010000200.1"/>
</dbReference>
<dbReference type="EC" id="2.7.7.-" evidence="3"/>
<dbReference type="Pfam" id="PF08275">
    <property type="entry name" value="DNAG_N"/>
    <property type="match status" value="1"/>
</dbReference>
<keyword evidence="3" id="KW-0808">Transferase</keyword>
<evidence type="ECO:0000313" key="3">
    <source>
        <dbReference type="EMBL" id="QVT79213.1"/>
    </source>
</evidence>
<dbReference type="SUPFAM" id="SSF52540">
    <property type="entry name" value="P-loop containing nucleoside triphosphate hydrolases"/>
    <property type="match status" value="2"/>
</dbReference>
<feature type="compositionally biased region" description="Polar residues" evidence="1">
    <location>
        <begin position="1172"/>
        <end position="1182"/>
    </location>
</feature>
<reference evidence="3 4" key="1">
    <citation type="submission" date="2021-05" db="EMBL/GenBank/DDBJ databases">
        <title>Complete genome of Nocardioides aquaticus KCTC 9944T isolated from meromictic and hypersaline Ekho Lake, Antarctica.</title>
        <authorList>
            <person name="Hwang K."/>
            <person name="Kim K.M."/>
            <person name="Choe H."/>
        </authorList>
    </citation>
    <scope>NUCLEOTIDE SEQUENCE [LARGE SCALE GENOMIC DNA]</scope>
    <source>
        <strain evidence="3 4">KCTC 9944</strain>
    </source>
</reference>
<sequence>MSLRKLTAGDGYSYLTRQVAAHDSTEKGHTSLADYYDEKGESPGRWMGSGLAGLSMTPGEAVTATQMKSLFGLGMHPNAGALEEQIAERGGTRTEVESAIALGKKFLVHNTSSVFNVRVAQAFTTYNREHRQKWNAPLRPEERARIRTDIGIRMFVEEHDRAPQDARELSGFIAKASRQATSAVAGFDLTFSPVKSVSALWALAPRDVASDIRAAHDAAVADTLSWLEREVAHTRVGRGGVRQVKVRGLVAAAFTHRDSRAGDPDLHTHVAVSNKVQAEDGRWLALDGRLLYAAKVAASEHYNTRIEAELVGRLGVEFVERAGSTTGRLPVREIRGVSTTLTRWWSRRRVAIEARQAEIAAEFQQRFGRPPTAIEAKSLADQATLETRDAKHGHRSERDQRATWRAEADDVMGDPAEVDEMYAHAINRGNAGRALTREWVEDAAASTIVAVEESRATWNVWHLVAEAQRQSRRSGIAREEVDQAVREVVEAAISRSVRLGVDDPVAEPAQLRRPDGASVFDVHGATLYTSAKVLSAENELLALAARSGGHALADVRVEVAVAASAANGFELNDAQVAMIRDLATSGAFVQLALAPAGTGKTTTMSVLADAWTEGGGHVIGLAPSAQAAHELGQAITGHTDTLAKLTWTLANESAAEWPRWIREIGPSSMVIIDEAGQAATLELTAAVRYVAGRGGVVRLVGDDQQLAAVGAGGILRDIQQEFGASTLSEVRRFDDPAEAAATLAMREGDAGALGFYADGARIHVGDLGSVADQAYDAWSADRAAGLDAVLLAPTRDLVSRLNARARVDRRSTTPIEDDLEVDLADGNRASAGDVIVTRRNSRRLVISRSNWVKNGDRWRVEQVLAGGSLVARHVELGRSVELPADYVAEHVQLGYATTVHGAQGMTADTAHLVATGEETRQTLYVGVSRGRQANHIYLATGFDGDPHSLIDPRALRPPTAIDVLAEILERDGSDRSATTTQREAASCATQLHDAVTRYHDALGFAAEEALDADTLTSVDRDAEAIWPGLTAEPAYPTLRAHLALRALDGEDPVVAMLDVADTRELGTSNDRAAVLDWRLGGSATEGPLPWLDSIPSQLAGHPTWGPYLHDRADRITGLAASVRGEAEAWASADAPAWASGLTAGEDAVLRGDLSVWRAAFAVPEDDDRPTGPVQSGSSTTPYQRDLDRRAKAVLGVHRANENLTELLPDEVQSDAGFARLSERLGALQAAGLDVRSLLDRAVNVGHPLPDERAADALWWRIVRHLGPAALRASANQSHTLRPAWSTYLRERLGEAVGERVMADAMWPALVAAVHARPAEWTSEQLLEAATSGGSDVRPEDLCSALVWRIATMTDAPFDEPEPFEPDFAPVDSTPSDPVQRLVGQSTPAARIVELNDWAFDHYSSMFDRSWAPDYLRERLGTDLTEDERFVVGYAPPGPTSLVHHLTARGASIEEVVDAGLARETERGRLVDSFRDRLVFPIYSGRDLVGFIGRRNPTKDAHEFAGPKYLNTLGTAVFNKGEQLYGLTEGATDLAAGGAPVLVEGPMDAIAVTIASRGEYVGIAPLGTAFTESQAAKLKPYLRDDPDRLVIATDPDSAGWHAAQRAFWRLAALRANPRHLALPAGIDPADILRTEGSEALAERLATSTGYAQLLIECLVEERLPAHSDAFSRVDLGRKLARIIGALPPEEWMENVQHLAERLDLSLATMYEEVLEAGTKWTDEPQACVARELAMVRPSAPAITRARAAEGIRGTGAIHELDSPFVAPRTSLHVSM</sequence>
<dbReference type="EMBL" id="CP075371">
    <property type="protein sequence ID" value="QVT79213.1"/>
    <property type="molecule type" value="Genomic_DNA"/>
</dbReference>
<dbReference type="InterPro" id="IPR037068">
    <property type="entry name" value="DNA_primase_core_N_sf"/>
</dbReference>
<dbReference type="Gene3D" id="3.40.50.300">
    <property type="entry name" value="P-loop containing nucleotide triphosphate hydrolases"/>
    <property type="match status" value="2"/>
</dbReference>
<dbReference type="CDD" id="cd03364">
    <property type="entry name" value="TOPRIM_DnaG_primases"/>
    <property type="match status" value="1"/>
</dbReference>
<dbReference type="Pfam" id="PF13155">
    <property type="entry name" value="Toprim_2"/>
    <property type="match status" value="1"/>
</dbReference>
<dbReference type="Gene3D" id="3.90.980.10">
    <property type="entry name" value="DNA primase, catalytic core, N-terminal domain"/>
    <property type="match status" value="1"/>
</dbReference>
<dbReference type="NCBIfam" id="NF041492">
    <property type="entry name" value="MobF"/>
    <property type="match status" value="1"/>
</dbReference>
<dbReference type="Gene3D" id="3.40.1360.10">
    <property type="match status" value="1"/>
</dbReference>
<evidence type="ECO:0000256" key="1">
    <source>
        <dbReference type="SAM" id="MobiDB-lite"/>
    </source>
</evidence>
<proteinExistence type="predicted"/>
<dbReference type="InterPro" id="IPR034151">
    <property type="entry name" value="TOPRIM_DnaG_bac"/>
</dbReference>
<gene>
    <name evidence="3" type="primary">dnaG_1</name>
    <name evidence="3" type="ORF">ENKNEFLB_01594</name>
</gene>
<dbReference type="Proteomes" id="UP000679307">
    <property type="component" value="Chromosome"/>
</dbReference>
<dbReference type="PROSITE" id="PS50880">
    <property type="entry name" value="TOPRIM"/>
    <property type="match status" value="1"/>
</dbReference>
<dbReference type="PANTHER" id="PTHR30313:SF2">
    <property type="entry name" value="DNA PRIMASE"/>
    <property type="match status" value="1"/>
</dbReference>
<dbReference type="SMART" id="SM00493">
    <property type="entry name" value="TOPRIM"/>
    <property type="match status" value="1"/>
</dbReference>
<accession>A0ABX8EFD7</accession>
<dbReference type="InterPro" id="IPR014862">
    <property type="entry name" value="TrwC"/>
</dbReference>
<dbReference type="Gene3D" id="2.30.30.940">
    <property type="match status" value="1"/>
</dbReference>
<dbReference type="InterPro" id="IPR050219">
    <property type="entry name" value="DnaG_primase"/>
</dbReference>
<evidence type="ECO:0000259" key="2">
    <source>
        <dbReference type="PROSITE" id="PS50880"/>
    </source>
</evidence>
<dbReference type="InterPro" id="IPR027417">
    <property type="entry name" value="P-loop_NTPase"/>
</dbReference>
<dbReference type="Pfam" id="PF13604">
    <property type="entry name" value="AAA_30"/>
    <property type="match status" value="1"/>
</dbReference>
<feature type="domain" description="Toprim" evidence="2">
    <location>
        <begin position="1537"/>
        <end position="1624"/>
    </location>
</feature>
<keyword evidence="4" id="KW-1185">Reference proteome</keyword>
<dbReference type="Pfam" id="PF08751">
    <property type="entry name" value="TrwC"/>
    <property type="match status" value="1"/>
</dbReference>
<dbReference type="SUPFAM" id="SSF56731">
    <property type="entry name" value="DNA primase core"/>
    <property type="match status" value="1"/>
</dbReference>
<dbReference type="SUPFAM" id="SSF55464">
    <property type="entry name" value="Origin of replication-binding domain, RBD-like"/>
    <property type="match status" value="1"/>
</dbReference>
<feature type="region of interest" description="Disordered" evidence="1">
    <location>
        <begin position="1163"/>
        <end position="1184"/>
    </location>
</feature>
<dbReference type="GO" id="GO:0016779">
    <property type="term" value="F:nucleotidyltransferase activity"/>
    <property type="evidence" value="ECO:0007669"/>
    <property type="project" value="UniProtKB-KW"/>
</dbReference>
<keyword evidence="3" id="KW-0548">Nucleotidyltransferase</keyword>
<dbReference type="CDD" id="cd18809">
    <property type="entry name" value="SF1_C_RecD"/>
    <property type="match status" value="1"/>
</dbReference>
<dbReference type="InterPro" id="IPR013264">
    <property type="entry name" value="DNAG_N"/>
</dbReference>
<organism evidence="3 4">
    <name type="scientific">Nocardioides aquaticus</name>
    <dbReference type="NCBI Taxonomy" id="160826"/>
    <lineage>
        <taxon>Bacteria</taxon>
        <taxon>Bacillati</taxon>
        <taxon>Actinomycetota</taxon>
        <taxon>Actinomycetes</taxon>
        <taxon>Propionibacteriales</taxon>
        <taxon>Nocardioidaceae</taxon>
        <taxon>Nocardioides</taxon>
    </lineage>
</organism>